<name>A0AAX4JL94_9TREE</name>
<accession>A0AAX4JL94</accession>
<dbReference type="GeneID" id="91091716"/>
<feature type="signal peptide" evidence="2">
    <location>
        <begin position="1"/>
        <end position="21"/>
    </location>
</feature>
<evidence type="ECO:0000256" key="1">
    <source>
        <dbReference type="ARBA" id="ARBA00022737"/>
    </source>
</evidence>
<keyword evidence="2" id="KW-0732">Signal</keyword>
<dbReference type="GO" id="GO:0051118">
    <property type="term" value="F:glucan endo-1,3-alpha-glucosidase activity"/>
    <property type="evidence" value="ECO:0007669"/>
    <property type="project" value="InterPro"/>
</dbReference>
<reference evidence="4 5" key="1">
    <citation type="submission" date="2024-01" db="EMBL/GenBank/DDBJ databases">
        <title>Comparative genomics of Cryptococcus and Kwoniella reveals pathogenesis evolution and contrasting modes of karyotype evolution via chromosome fusion or intercentromeric recombination.</title>
        <authorList>
            <person name="Coelho M.A."/>
            <person name="David-Palma M."/>
            <person name="Shea T."/>
            <person name="Bowers K."/>
            <person name="McGinley-Smith S."/>
            <person name="Mohammad A.W."/>
            <person name="Gnirke A."/>
            <person name="Yurkov A.M."/>
            <person name="Nowrousian M."/>
            <person name="Sun S."/>
            <person name="Cuomo C.A."/>
            <person name="Heitman J."/>
        </authorList>
    </citation>
    <scope>NUCLEOTIDE SEQUENCE [LARGE SCALE GENOMIC DNA]</scope>
    <source>
        <strain evidence="4 5">CBS 6074</strain>
    </source>
</reference>
<dbReference type="CDD" id="cd11577">
    <property type="entry name" value="GH71"/>
    <property type="match status" value="1"/>
</dbReference>
<feature type="domain" description="WSC" evidence="3">
    <location>
        <begin position="79"/>
        <end position="173"/>
    </location>
</feature>
<evidence type="ECO:0000313" key="4">
    <source>
        <dbReference type="EMBL" id="WWC86171.1"/>
    </source>
</evidence>
<keyword evidence="1" id="KW-0677">Repeat</keyword>
<keyword evidence="5" id="KW-1185">Reference proteome</keyword>
<dbReference type="Pfam" id="PF01822">
    <property type="entry name" value="WSC"/>
    <property type="match status" value="2"/>
</dbReference>
<dbReference type="PANTHER" id="PTHR45964">
    <property type="entry name" value="WSCD FAMILY MEMBER CG9164"/>
    <property type="match status" value="1"/>
</dbReference>
<dbReference type="InterPro" id="IPR005197">
    <property type="entry name" value="Glyco_hydro_71"/>
</dbReference>
<evidence type="ECO:0000256" key="2">
    <source>
        <dbReference type="SAM" id="SignalP"/>
    </source>
</evidence>
<dbReference type="Proteomes" id="UP001355207">
    <property type="component" value="Chromosome 1"/>
</dbReference>
<feature type="domain" description="WSC" evidence="3">
    <location>
        <begin position="271"/>
        <end position="364"/>
    </location>
</feature>
<dbReference type="SMART" id="SM00321">
    <property type="entry name" value="WSC"/>
    <property type="match status" value="2"/>
</dbReference>
<protein>
    <recommendedName>
        <fullName evidence="3">WSC domain-containing protein</fullName>
    </recommendedName>
</protein>
<evidence type="ECO:0000313" key="5">
    <source>
        <dbReference type="Proteomes" id="UP001355207"/>
    </source>
</evidence>
<dbReference type="RefSeq" id="XP_066072934.1">
    <property type="nucleotide sequence ID" value="XM_066216837.1"/>
</dbReference>
<dbReference type="PROSITE" id="PS51212">
    <property type="entry name" value="WSC"/>
    <property type="match status" value="2"/>
</dbReference>
<dbReference type="InterPro" id="IPR002889">
    <property type="entry name" value="WSC_carb-bd"/>
</dbReference>
<dbReference type="Pfam" id="PF03659">
    <property type="entry name" value="Glyco_hydro_71"/>
    <property type="match status" value="1"/>
</dbReference>
<organism evidence="4 5">
    <name type="scientific">Kwoniella dendrophila CBS 6074</name>
    <dbReference type="NCBI Taxonomy" id="1295534"/>
    <lineage>
        <taxon>Eukaryota</taxon>
        <taxon>Fungi</taxon>
        <taxon>Dikarya</taxon>
        <taxon>Basidiomycota</taxon>
        <taxon>Agaricomycotina</taxon>
        <taxon>Tremellomycetes</taxon>
        <taxon>Tremellales</taxon>
        <taxon>Cryptococcaceae</taxon>
        <taxon>Kwoniella</taxon>
    </lineage>
</organism>
<dbReference type="EMBL" id="CP144098">
    <property type="protein sequence ID" value="WWC86171.1"/>
    <property type="molecule type" value="Genomic_DNA"/>
</dbReference>
<dbReference type="PANTHER" id="PTHR45964:SF5">
    <property type="entry name" value="WSCD FAMILY MEMBER CG9164"/>
    <property type="match status" value="1"/>
</dbReference>
<gene>
    <name evidence="4" type="ORF">L201_001044</name>
</gene>
<sequence length="840" mass="88969">MAPVVNSAIAILAIAGSVVEAGPFIKPGRHSNPHLQSSGILSTSKRSLHSLLARYYGSKHGLSKPPPLPEKRDTTLPSGWSYFGCVSESWEERLLQGFAYSSSAQTPLLCVTQCTKLGYTYAATEYGDECYCGNEFVGTGGGRAEDSTCNVPCEGDTSENCGAAWYLSLYQYNSTELASCVGTPATSTIATLPAATAEPTTVVVNGTTSIGLGAIATTGSVPTASVTANSTETIALPTSVNATSPTTATATASATTSAAYPVYTDAADSSEWYSLGCAIDSENRLLTGSSKTGFTGMTIDKCLSYCEDAGFRYAGAEYGDECYCSNALPAGIQYQNDWNCNVVCDGNSTEACGGGYALELFELVSAAQNETDCTTTSGTVIATGTTKTTGATTTASIVVPTTTAVGTTKAATTTSQAAATTVPATTQTAPASTESHYVWAHHMVGNTYPYTQSNWANDISLAQAAGIDGFALNMGSDSWQVDRISDAYAAAGSSGFKLFLSLDMTVLPCGSSGDAQTLVNLVKRFASQAAQAKHDGKVLVSTFAGSDCAISWQNDFVNALDNSGTNIFFVPSIFSNPNTFAGNNWMDGELNWNSGWPMGANDLDTSSDKQYMSALGSKEYWAAVSPFFFTHFSPATWNKNWLYKSDEWLYATRWEDLISMRDQVKSIEILTWNDYGESSYIGPIEGALPAGSDVWTNGFDHQSLNSLTKYYAQAFKTGSYPTIEKDEIIMWARPHSHDATASNDSTGKPTGWNYTQDYLWVVVLATADSQVTLTSGSNSQTFSVSAGLNKLKLSLSEGSISGSITRSGQTIASYNAGSAFTYTTSPQTYNYNYFVGSSSS</sequence>
<feature type="chain" id="PRO_5043623785" description="WSC domain-containing protein" evidence="2">
    <location>
        <begin position="22"/>
        <end position="840"/>
    </location>
</feature>
<evidence type="ECO:0000259" key="3">
    <source>
        <dbReference type="PROSITE" id="PS51212"/>
    </source>
</evidence>
<dbReference type="Gene3D" id="3.20.20.80">
    <property type="entry name" value="Glycosidases"/>
    <property type="match status" value="1"/>
</dbReference>
<dbReference type="InterPro" id="IPR051589">
    <property type="entry name" value="Sialate-O-sulfotransferase"/>
</dbReference>
<proteinExistence type="predicted"/>
<dbReference type="AlphaFoldDB" id="A0AAX4JL94"/>